<protein>
    <submittedName>
        <fullName evidence="2">HypC/HybG/HupF family hydrogenase formation chaperone</fullName>
    </submittedName>
</protein>
<dbReference type="Gene3D" id="2.30.30.140">
    <property type="match status" value="1"/>
</dbReference>
<dbReference type="GO" id="GO:0005506">
    <property type="term" value="F:iron ion binding"/>
    <property type="evidence" value="ECO:0007669"/>
    <property type="project" value="TreeGrafter"/>
</dbReference>
<proteinExistence type="inferred from homology"/>
<evidence type="ECO:0000256" key="1">
    <source>
        <dbReference type="ARBA" id="ARBA00006018"/>
    </source>
</evidence>
<dbReference type="EMBL" id="DRYK01000066">
    <property type="protein sequence ID" value="HHP68210.1"/>
    <property type="molecule type" value="Genomic_DNA"/>
</dbReference>
<name>A0A7J3XZW8_9CREN</name>
<dbReference type="PRINTS" id="PR00445">
    <property type="entry name" value="HUPFHYPC"/>
</dbReference>
<dbReference type="GO" id="GO:0051604">
    <property type="term" value="P:protein maturation"/>
    <property type="evidence" value="ECO:0007669"/>
    <property type="project" value="TreeGrafter"/>
</dbReference>
<comment type="caution">
    <text evidence="2">The sequence shown here is derived from an EMBL/GenBank/DDBJ whole genome shotgun (WGS) entry which is preliminary data.</text>
</comment>
<dbReference type="PANTHER" id="PTHR35177">
    <property type="entry name" value="HYDROGENASE MATURATION FACTOR HYBG"/>
    <property type="match status" value="1"/>
</dbReference>
<comment type="similarity">
    <text evidence="1">Belongs to the HupF/HypC family.</text>
</comment>
<dbReference type="Pfam" id="PF01455">
    <property type="entry name" value="HupF_HypC"/>
    <property type="match status" value="1"/>
</dbReference>
<dbReference type="NCBIfam" id="TIGR00074">
    <property type="entry name" value="hypC_hupF"/>
    <property type="match status" value="1"/>
</dbReference>
<accession>A0A7J3XZW8</accession>
<organism evidence="2">
    <name type="scientific">Thermogladius calderae</name>
    <dbReference type="NCBI Taxonomy" id="1200300"/>
    <lineage>
        <taxon>Archaea</taxon>
        <taxon>Thermoproteota</taxon>
        <taxon>Thermoprotei</taxon>
        <taxon>Desulfurococcales</taxon>
        <taxon>Desulfurococcaceae</taxon>
        <taxon>Thermogladius</taxon>
    </lineage>
</organism>
<gene>
    <name evidence="2" type="ORF">ENM60_05450</name>
</gene>
<dbReference type="PANTHER" id="PTHR35177:SF2">
    <property type="entry name" value="HYDROGENASE MATURATION FACTOR HYBG"/>
    <property type="match status" value="1"/>
</dbReference>
<reference evidence="2" key="1">
    <citation type="journal article" date="2020" name="mSystems">
        <title>Genome- and Community-Level Interaction Insights into Carbon Utilization and Element Cycling Functions of Hydrothermarchaeota in Hydrothermal Sediment.</title>
        <authorList>
            <person name="Zhou Z."/>
            <person name="Liu Y."/>
            <person name="Xu W."/>
            <person name="Pan J."/>
            <person name="Luo Z.H."/>
            <person name="Li M."/>
        </authorList>
    </citation>
    <scope>NUCLEOTIDE SEQUENCE [LARGE SCALE GENOMIC DNA]</scope>
    <source>
        <strain evidence="2">SpSt-110</strain>
    </source>
</reference>
<evidence type="ECO:0000313" key="2">
    <source>
        <dbReference type="EMBL" id="HHP68210.1"/>
    </source>
</evidence>
<sequence length="79" mass="8651">MCLGYPAEVVEVYKSGTGLKLAKVRMGGLLKEVILGVEDAKVGDYVIVHAGVAISKIEEDELKDVLEIYEEIERELASK</sequence>
<dbReference type="SUPFAM" id="SSF159127">
    <property type="entry name" value="HupF/HypC-like"/>
    <property type="match status" value="1"/>
</dbReference>
<dbReference type="GO" id="GO:1902670">
    <property type="term" value="F:carbon dioxide binding"/>
    <property type="evidence" value="ECO:0007669"/>
    <property type="project" value="TreeGrafter"/>
</dbReference>
<dbReference type="AlphaFoldDB" id="A0A7J3XZW8"/>
<dbReference type="InterPro" id="IPR001109">
    <property type="entry name" value="Hydrogenase_HupF/HypC"/>
</dbReference>